<feature type="domain" description="NodB homology" evidence="2">
    <location>
        <begin position="38"/>
        <end position="224"/>
    </location>
</feature>
<organism evidence="3 4">
    <name type="scientific">Mesobacillus subterraneus</name>
    <dbReference type="NCBI Taxonomy" id="285983"/>
    <lineage>
        <taxon>Bacteria</taxon>
        <taxon>Bacillati</taxon>
        <taxon>Bacillota</taxon>
        <taxon>Bacilli</taxon>
        <taxon>Bacillales</taxon>
        <taxon>Bacillaceae</taxon>
        <taxon>Mesobacillus</taxon>
    </lineage>
</organism>
<dbReference type="Gene3D" id="3.20.20.370">
    <property type="entry name" value="Glycoside hydrolase/deacetylase"/>
    <property type="match status" value="1"/>
</dbReference>
<dbReference type="Pfam" id="PF01522">
    <property type="entry name" value="Polysacc_deac_1"/>
    <property type="match status" value="1"/>
</dbReference>
<sequence>MDSLLIAIMVLVLLYTVIPYLLSRWLGLRVVKRGKDPSKIAFTFDDGPDPIYTPILLDLLKKNEVKATFFVVGSKAEKQPELIRRMHQEGHLIGIHNFLHHSNWLMFPWTVRRGLEDTARVIEKITGERPVYYRPPWGMLTLFDFFRRGTYQIILWSVIVEDWRTSGGSEKIKNRLLANIKAGDIILLHDSGDTPGAELDAPRNTINALKDVLKQVKEKGFKSVRIDELLKR</sequence>
<dbReference type="AlphaFoldDB" id="A0A0D6ZB52"/>
<keyword evidence="1" id="KW-0812">Transmembrane</keyword>
<dbReference type="PROSITE" id="PS51677">
    <property type="entry name" value="NODB"/>
    <property type="match status" value="1"/>
</dbReference>
<evidence type="ECO:0000313" key="3">
    <source>
        <dbReference type="EMBL" id="KIY23064.1"/>
    </source>
</evidence>
<comment type="caution">
    <text evidence="3">The sequence shown here is derived from an EMBL/GenBank/DDBJ whole genome shotgun (WGS) entry which is preliminary data.</text>
</comment>
<dbReference type="Proteomes" id="UP000032512">
    <property type="component" value="Unassembled WGS sequence"/>
</dbReference>
<protein>
    <submittedName>
        <fullName evidence="3">Polysaccharide deacetylase</fullName>
    </submittedName>
</protein>
<accession>A0A0D6ZB52</accession>
<keyword evidence="1" id="KW-0472">Membrane</keyword>
<dbReference type="PANTHER" id="PTHR10587">
    <property type="entry name" value="GLYCOSYL TRANSFERASE-RELATED"/>
    <property type="match status" value="1"/>
</dbReference>
<dbReference type="EMBL" id="JXIQ01000026">
    <property type="protein sequence ID" value="KIY23064.1"/>
    <property type="molecule type" value="Genomic_DNA"/>
</dbReference>
<name>A0A0D6ZB52_9BACI</name>
<dbReference type="PANTHER" id="PTHR10587:SF137">
    <property type="entry name" value="4-DEOXY-4-FORMAMIDO-L-ARABINOSE-PHOSPHOUNDECAPRENOL DEFORMYLASE ARND-RELATED"/>
    <property type="match status" value="1"/>
</dbReference>
<evidence type="ECO:0000259" key="2">
    <source>
        <dbReference type="PROSITE" id="PS51677"/>
    </source>
</evidence>
<evidence type="ECO:0000313" key="4">
    <source>
        <dbReference type="Proteomes" id="UP000032512"/>
    </source>
</evidence>
<reference evidence="3 4" key="1">
    <citation type="submission" date="2015-01" db="EMBL/GenBank/DDBJ databases">
        <title>Draft genome sequences of the supercritical CO2 tolerant bacteria Bacillus subterraneus MITOT1 and Bacillus cereus MIT0214.</title>
        <authorList>
            <person name="Peet K.C."/>
            <person name="Thompson J.R."/>
        </authorList>
    </citation>
    <scope>NUCLEOTIDE SEQUENCE [LARGE SCALE GENOMIC DNA]</scope>
    <source>
        <strain evidence="3 4">MITOT1</strain>
    </source>
</reference>
<dbReference type="PATRIC" id="fig|285983.3.peg.3443"/>
<dbReference type="OrthoDB" id="9812065at2"/>
<dbReference type="GO" id="GO:0016810">
    <property type="term" value="F:hydrolase activity, acting on carbon-nitrogen (but not peptide) bonds"/>
    <property type="evidence" value="ECO:0007669"/>
    <property type="project" value="InterPro"/>
</dbReference>
<evidence type="ECO:0000256" key="1">
    <source>
        <dbReference type="SAM" id="Phobius"/>
    </source>
</evidence>
<keyword evidence="4" id="KW-1185">Reference proteome</keyword>
<dbReference type="InterPro" id="IPR050248">
    <property type="entry name" value="Polysacc_deacetylase_ArnD"/>
</dbReference>
<feature type="transmembrane region" description="Helical" evidence="1">
    <location>
        <begin position="6"/>
        <end position="26"/>
    </location>
</feature>
<gene>
    <name evidence="3" type="ORF">UB32_04695</name>
</gene>
<dbReference type="InterPro" id="IPR011330">
    <property type="entry name" value="Glyco_hydro/deAcase_b/a-brl"/>
</dbReference>
<dbReference type="GO" id="GO:0005975">
    <property type="term" value="P:carbohydrate metabolic process"/>
    <property type="evidence" value="ECO:0007669"/>
    <property type="project" value="InterPro"/>
</dbReference>
<dbReference type="CDD" id="cd10959">
    <property type="entry name" value="CE4_NodB_like_3"/>
    <property type="match status" value="1"/>
</dbReference>
<dbReference type="SUPFAM" id="SSF88713">
    <property type="entry name" value="Glycoside hydrolase/deacetylase"/>
    <property type="match status" value="1"/>
</dbReference>
<keyword evidence="1" id="KW-1133">Transmembrane helix</keyword>
<dbReference type="RefSeq" id="WP_044391645.1">
    <property type="nucleotide sequence ID" value="NZ_JXIQ01000026.1"/>
</dbReference>
<proteinExistence type="predicted"/>
<dbReference type="InterPro" id="IPR002509">
    <property type="entry name" value="NODB_dom"/>
</dbReference>